<gene>
    <name evidence="2" type="ORF">S7711_10289</name>
</gene>
<dbReference type="InterPro" id="IPR029191">
    <property type="entry name" value="Uds1"/>
</dbReference>
<dbReference type="HOGENOM" id="CLU_1897565_0_0_1"/>
<dbReference type="EMBL" id="KL648093">
    <property type="protein sequence ID" value="KEY72451.1"/>
    <property type="molecule type" value="Genomic_DNA"/>
</dbReference>
<dbReference type="OrthoDB" id="5429395at2759"/>
<evidence type="ECO:0000313" key="2">
    <source>
        <dbReference type="EMBL" id="KEY72451.1"/>
    </source>
</evidence>
<keyword evidence="3" id="KW-1185">Reference proteome</keyword>
<feature type="domain" description="Up-regulated during septation protein 1" evidence="1">
    <location>
        <begin position="8"/>
        <end position="125"/>
    </location>
</feature>
<name>A0A084B4H2_STACB</name>
<dbReference type="AlphaFoldDB" id="A0A084B4H2"/>
<dbReference type="Proteomes" id="UP000028045">
    <property type="component" value="Unassembled WGS sequence"/>
</dbReference>
<proteinExistence type="predicted"/>
<sequence length="134" mass="15941">MSLSEVVVLQKQACTQVERFEVLRAEDVENLSEELRNLYERTEYLRRTYHSLRSDRRNFHSRICQYLHFPRAAEFSHQPMLKQEEALMELETLIDDRANKLEIAENRRVRVRQKLLEHVAAAATLSVPRGPHRQ</sequence>
<protein>
    <recommendedName>
        <fullName evidence="1">Up-regulated during septation protein 1 domain-containing protein</fullName>
    </recommendedName>
</protein>
<organism evidence="2 3">
    <name type="scientific">Stachybotrys chartarum (strain CBS 109288 / IBT 7711)</name>
    <name type="common">Toxic black mold</name>
    <name type="synonym">Stilbospora chartarum</name>
    <dbReference type="NCBI Taxonomy" id="1280523"/>
    <lineage>
        <taxon>Eukaryota</taxon>
        <taxon>Fungi</taxon>
        <taxon>Dikarya</taxon>
        <taxon>Ascomycota</taxon>
        <taxon>Pezizomycotina</taxon>
        <taxon>Sordariomycetes</taxon>
        <taxon>Hypocreomycetidae</taxon>
        <taxon>Hypocreales</taxon>
        <taxon>Stachybotryaceae</taxon>
        <taxon>Stachybotrys</taxon>
    </lineage>
</organism>
<evidence type="ECO:0000259" key="1">
    <source>
        <dbReference type="Pfam" id="PF15456"/>
    </source>
</evidence>
<accession>A0A084B4H2</accession>
<evidence type="ECO:0000313" key="3">
    <source>
        <dbReference type="Proteomes" id="UP000028045"/>
    </source>
</evidence>
<reference evidence="2 3" key="1">
    <citation type="journal article" date="2014" name="BMC Genomics">
        <title>Comparative genome sequencing reveals chemotype-specific gene clusters in the toxigenic black mold Stachybotrys.</title>
        <authorList>
            <person name="Semeiks J."/>
            <person name="Borek D."/>
            <person name="Otwinowski Z."/>
            <person name="Grishin N.V."/>
        </authorList>
    </citation>
    <scope>NUCLEOTIDE SEQUENCE [LARGE SCALE GENOMIC DNA]</scope>
    <source>
        <strain evidence="3">CBS 109288 / IBT 7711</strain>
    </source>
</reference>
<dbReference type="Pfam" id="PF15456">
    <property type="entry name" value="Uds1"/>
    <property type="match status" value="1"/>
</dbReference>